<sequence length="382" mass="39303">MLRWLGVRSSITTSRRGRVLAGVSVSAALAVTASACGGDSAGSGGSSDADGRVQVVASTNVWAGVVSAVGGDQVEATALIDDPSADPHSYQAGAVDAAEVRSADLLVYNGGGYDDFFVQLAENAEAPAVVAVDSADGADGADSGSAGERSAESGDEHAEHEHGDEGDGHGEGHEDGGHGDEGHGHDDGGHEGDGHGGHEGHGHAHDHAHGNEHVWYDLPVVAAVADQVAADLGELLPEQRATFEDNAAAFTERVDELHHRVESLAADHEGTKVAATEPIAHYLLLAAGVDDATPREFAAAVENETDVPVAAQQRMLELVGGEVDAVVRNTQTATPATEKVIAAAREAGTPIVDVTETLPDEQTDYIAWMSRQVDALEKALDE</sequence>
<accession>A0A1V9A6R6</accession>
<evidence type="ECO:0000256" key="3">
    <source>
        <dbReference type="ARBA" id="ARBA00022723"/>
    </source>
</evidence>
<keyword evidence="8" id="KW-1185">Reference proteome</keyword>
<dbReference type="GO" id="GO:0030001">
    <property type="term" value="P:metal ion transport"/>
    <property type="evidence" value="ECO:0007669"/>
    <property type="project" value="InterPro"/>
</dbReference>
<evidence type="ECO:0000256" key="6">
    <source>
        <dbReference type="SAM" id="SignalP"/>
    </source>
</evidence>
<dbReference type="STRING" id="1962155.B1813_11820"/>
<evidence type="ECO:0000313" key="8">
    <source>
        <dbReference type="Proteomes" id="UP000192591"/>
    </source>
</evidence>
<comment type="subcellular location">
    <subcellularLocation>
        <location evidence="1">Cell envelope</location>
    </subcellularLocation>
</comment>
<organism evidence="7 8">
    <name type="scientific">Saccharomonospora piscinae</name>
    <dbReference type="NCBI Taxonomy" id="687388"/>
    <lineage>
        <taxon>Bacteria</taxon>
        <taxon>Bacillati</taxon>
        <taxon>Actinomycetota</taxon>
        <taxon>Actinomycetes</taxon>
        <taxon>Pseudonocardiales</taxon>
        <taxon>Pseudonocardiaceae</taxon>
        <taxon>Saccharomonospora</taxon>
    </lineage>
</organism>
<keyword evidence="2" id="KW-0813">Transport</keyword>
<comment type="caution">
    <text evidence="7">The sequence shown here is derived from an EMBL/GenBank/DDBJ whole genome shotgun (WGS) entry which is preliminary data.</text>
</comment>
<keyword evidence="4 6" id="KW-0732">Signal</keyword>
<feature type="region of interest" description="Disordered" evidence="5">
    <location>
        <begin position="135"/>
        <end position="208"/>
    </location>
</feature>
<dbReference type="Pfam" id="PF01297">
    <property type="entry name" value="ZnuA"/>
    <property type="match status" value="1"/>
</dbReference>
<feature type="chain" id="PRO_5012076786" evidence="6">
    <location>
        <begin position="36"/>
        <end position="382"/>
    </location>
</feature>
<evidence type="ECO:0000256" key="2">
    <source>
        <dbReference type="ARBA" id="ARBA00022448"/>
    </source>
</evidence>
<feature type="signal peptide" evidence="6">
    <location>
        <begin position="1"/>
        <end position="35"/>
    </location>
</feature>
<evidence type="ECO:0000313" key="7">
    <source>
        <dbReference type="EMBL" id="OQO92819.1"/>
    </source>
</evidence>
<name>A0A1V9A6R6_SACPI</name>
<evidence type="ECO:0000256" key="1">
    <source>
        <dbReference type="ARBA" id="ARBA00004196"/>
    </source>
</evidence>
<proteinExistence type="predicted"/>
<dbReference type="SUPFAM" id="SSF53807">
    <property type="entry name" value="Helical backbone' metal receptor"/>
    <property type="match status" value="1"/>
</dbReference>
<dbReference type="EMBL" id="MWIH01000005">
    <property type="protein sequence ID" value="OQO92819.1"/>
    <property type="molecule type" value="Genomic_DNA"/>
</dbReference>
<reference evidence="7 8" key="1">
    <citation type="submission" date="2017-02" db="EMBL/GenBank/DDBJ databases">
        <title>Draft genome of Saccharomonospora sp. 154.</title>
        <authorList>
            <person name="Alonso-Carmona G.S."/>
            <person name="De La Haba R."/>
            <person name="Vera-Gargallo B."/>
            <person name="Sandoval-Trujillo A.H."/>
            <person name="Ramirez-Duran N."/>
            <person name="Ventosa A."/>
        </authorList>
    </citation>
    <scope>NUCLEOTIDE SEQUENCE [LARGE SCALE GENOMIC DNA]</scope>
    <source>
        <strain evidence="7 8">LRS4.154</strain>
    </source>
</reference>
<dbReference type="Gene3D" id="3.40.50.1980">
    <property type="entry name" value="Nitrogenase molybdenum iron protein domain"/>
    <property type="match status" value="2"/>
</dbReference>
<dbReference type="AlphaFoldDB" id="A0A1V9A6R6"/>
<dbReference type="GO" id="GO:0030313">
    <property type="term" value="C:cell envelope"/>
    <property type="evidence" value="ECO:0007669"/>
    <property type="project" value="UniProtKB-SubCell"/>
</dbReference>
<dbReference type="InterPro" id="IPR006127">
    <property type="entry name" value="ZnuA-like"/>
</dbReference>
<keyword evidence="3" id="KW-0479">Metal-binding</keyword>
<protein>
    <submittedName>
        <fullName evidence="7">Metal ABC transporter substrate-binding protein</fullName>
    </submittedName>
</protein>
<feature type="compositionally biased region" description="Low complexity" evidence="5">
    <location>
        <begin position="135"/>
        <end position="148"/>
    </location>
</feature>
<evidence type="ECO:0000256" key="4">
    <source>
        <dbReference type="ARBA" id="ARBA00022729"/>
    </source>
</evidence>
<gene>
    <name evidence="7" type="ORF">B1813_11820</name>
</gene>
<dbReference type="Proteomes" id="UP000192591">
    <property type="component" value="Unassembled WGS sequence"/>
</dbReference>
<feature type="compositionally biased region" description="Basic and acidic residues" evidence="5">
    <location>
        <begin position="149"/>
        <end position="208"/>
    </location>
</feature>
<dbReference type="PANTHER" id="PTHR42953">
    <property type="entry name" value="HIGH-AFFINITY ZINC UPTAKE SYSTEM PROTEIN ZNUA-RELATED"/>
    <property type="match status" value="1"/>
</dbReference>
<dbReference type="PANTHER" id="PTHR42953:SF1">
    <property type="entry name" value="METAL-BINDING PROTEIN HI_0362-RELATED"/>
    <property type="match status" value="1"/>
</dbReference>
<dbReference type="GO" id="GO:0046872">
    <property type="term" value="F:metal ion binding"/>
    <property type="evidence" value="ECO:0007669"/>
    <property type="project" value="UniProtKB-KW"/>
</dbReference>
<evidence type="ECO:0000256" key="5">
    <source>
        <dbReference type="SAM" id="MobiDB-lite"/>
    </source>
</evidence>
<dbReference type="InterPro" id="IPR050492">
    <property type="entry name" value="Bact_metal-bind_prot9"/>
</dbReference>